<dbReference type="InterPro" id="IPR016032">
    <property type="entry name" value="Sig_transdc_resp-reg_C-effctor"/>
</dbReference>
<dbReference type="InterPro" id="IPR036388">
    <property type="entry name" value="WH-like_DNA-bd_sf"/>
</dbReference>
<reference evidence="11 12" key="1">
    <citation type="submission" date="2021-03" db="EMBL/GenBank/DDBJ databases">
        <title>Antimicrobial resistance genes in bacteria isolated from Japanese honey, and their potential for conferring macrolide and lincosamide resistance in the American foulbrood pathogen Paenibacillus larvae.</title>
        <authorList>
            <person name="Okamoto M."/>
            <person name="Kumagai M."/>
            <person name="Kanamori H."/>
            <person name="Takamatsu D."/>
        </authorList>
    </citation>
    <scope>NUCLEOTIDE SEQUENCE [LARGE SCALE GENOMIC DNA]</scope>
    <source>
        <strain evidence="11 12">J8TS2</strain>
    </source>
</reference>
<evidence type="ECO:0000259" key="9">
    <source>
        <dbReference type="PROSITE" id="PS50110"/>
    </source>
</evidence>
<dbReference type="SUPFAM" id="SSF46894">
    <property type="entry name" value="C-terminal effector domain of the bipartite response regulators"/>
    <property type="match status" value="1"/>
</dbReference>
<evidence type="ECO:0000256" key="1">
    <source>
        <dbReference type="ARBA" id="ARBA00004496"/>
    </source>
</evidence>
<sequence length="233" mass="27044">MNILIVEDEESIRDVLKSYFLKEGWQVYISSDGMEALKLFNKFKVDVVLLDLMIPKLSGEAVCQEIRQTSNVPIMIISSKSREEDMINGLNIGADDYIVKPFRIKEVLARIHALLRRMKMFTKERETILRFNHGSLVVNFETQEVLVNNKAVKLTSTEFKILDTLIKKPGRFFSRQDLSYIVQGYRYIGDGRTMDTHIKNLRKKIEEDPKEPKYIVTKIGAGYRFNCILDQAK</sequence>
<dbReference type="CDD" id="cd00383">
    <property type="entry name" value="trans_reg_C"/>
    <property type="match status" value="1"/>
</dbReference>
<dbReference type="SUPFAM" id="SSF52172">
    <property type="entry name" value="CheY-like"/>
    <property type="match status" value="1"/>
</dbReference>
<evidence type="ECO:0000256" key="6">
    <source>
        <dbReference type="ARBA" id="ARBA00023163"/>
    </source>
</evidence>
<dbReference type="SMART" id="SM00862">
    <property type="entry name" value="Trans_reg_C"/>
    <property type="match status" value="1"/>
</dbReference>
<dbReference type="PROSITE" id="PS50110">
    <property type="entry name" value="RESPONSE_REGULATORY"/>
    <property type="match status" value="1"/>
</dbReference>
<dbReference type="InterPro" id="IPR011006">
    <property type="entry name" value="CheY-like_superfamily"/>
</dbReference>
<dbReference type="Proteomes" id="UP000679950">
    <property type="component" value="Unassembled WGS sequence"/>
</dbReference>
<feature type="DNA-binding region" description="OmpR/PhoB-type" evidence="8">
    <location>
        <begin position="126"/>
        <end position="227"/>
    </location>
</feature>
<evidence type="ECO:0000256" key="2">
    <source>
        <dbReference type="ARBA" id="ARBA00022553"/>
    </source>
</evidence>
<dbReference type="Gene3D" id="1.10.10.10">
    <property type="entry name" value="Winged helix-like DNA-binding domain superfamily/Winged helix DNA-binding domain"/>
    <property type="match status" value="1"/>
</dbReference>
<dbReference type="InterPro" id="IPR001789">
    <property type="entry name" value="Sig_transdc_resp-reg_receiver"/>
</dbReference>
<dbReference type="PANTHER" id="PTHR48111">
    <property type="entry name" value="REGULATOR OF RPOS"/>
    <property type="match status" value="1"/>
</dbReference>
<dbReference type="CDD" id="cd17574">
    <property type="entry name" value="REC_OmpR"/>
    <property type="match status" value="1"/>
</dbReference>
<dbReference type="Gene3D" id="6.10.250.690">
    <property type="match status" value="1"/>
</dbReference>
<dbReference type="EMBL" id="BORB01000007">
    <property type="protein sequence ID" value="GIN56899.1"/>
    <property type="molecule type" value="Genomic_DNA"/>
</dbReference>
<dbReference type="Pfam" id="PF00486">
    <property type="entry name" value="Trans_reg_C"/>
    <property type="match status" value="1"/>
</dbReference>
<name>A0ABQ4KFZ3_9BACI</name>
<accession>A0ABQ4KFZ3</accession>
<feature type="modified residue" description="4-aspartylphosphate" evidence="7">
    <location>
        <position position="51"/>
    </location>
</feature>
<evidence type="ECO:0000313" key="12">
    <source>
        <dbReference type="Proteomes" id="UP000679950"/>
    </source>
</evidence>
<feature type="domain" description="Response regulatory" evidence="9">
    <location>
        <begin position="2"/>
        <end position="115"/>
    </location>
</feature>
<dbReference type="PANTHER" id="PTHR48111:SF73">
    <property type="entry name" value="ALKALINE PHOSPHATASE SYNTHESIS TRANSCRIPTIONAL REGULATORY PROTEIN PHOP"/>
    <property type="match status" value="1"/>
</dbReference>
<evidence type="ECO:0000256" key="3">
    <source>
        <dbReference type="ARBA" id="ARBA00023012"/>
    </source>
</evidence>
<evidence type="ECO:0000256" key="7">
    <source>
        <dbReference type="PROSITE-ProRule" id="PRU00169"/>
    </source>
</evidence>
<dbReference type="RefSeq" id="WP_158321945.1">
    <property type="nucleotide sequence ID" value="NZ_BORB01000007.1"/>
</dbReference>
<evidence type="ECO:0000256" key="8">
    <source>
        <dbReference type="PROSITE-ProRule" id="PRU01091"/>
    </source>
</evidence>
<protein>
    <submittedName>
        <fullName evidence="11">DNA-binding response regulator</fullName>
    </submittedName>
</protein>
<evidence type="ECO:0000256" key="4">
    <source>
        <dbReference type="ARBA" id="ARBA00023015"/>
    </source>
</evidence>
<dbReference type="SMART" id="SM00448">
    <property type="entry name" value="REC"/>
    <property type="match status" value="1"/>
</dbReference>
<dbReference type="Gene3D" id="3.40.50.2300">
    <property type="match status" value="1"/>
</dbReference>
<keyword evidence="12" id="KW-1185">Reference proteome</keyword>
<keyword evidence="6" id="KW-0804">Transcription</keyword>
<comment type="caution">
    <text evidence="11">The sequence shown here is derived from an EMBL/GenBank/DDBJ whole genome shotgun (WGS) entry which is preliminary data.</text>
</comment>
<dbReference type="InterPro" id="IPR039420">
    <property type="entry name" value="WalR-like"/>
</dbReference>
<keyword evidence="5 8" id="KW-0238">DNA-binding</keyword>
<organism evidence="11 12">
    <name type="scientific">Lederbergia ruris</name>
    <dbReference type="NCBI Taxonomy" id="217495"/>
    <lineage>
        <taxon>Bacteria</taxon>
        <taxon>Bacillati</taxon>
        <taxon>Bacillota</taxon>
        <taxon>Bacilli</taxon>
        <taxon>Bacillales</taxon>
        <taxon>Bacillaceae</taxon>
        <taxon>Lederbergia</taxon>
    </lineage>
</organism>
<dbReference type="Pfam" id="PF00072">
    <property type="entry name" value="Response_reg"/>
    <property type="match status" value="1"/>
</dbReference>
<comment type="subcellular location">
    <subcellularLocation>
        <location evidence="1">Cytoplasm</location>
    </subcellularLocation>
</comment>
<feature type="domain" description="OmpR/PhoB-type" evidence="10">
    <location>
        <begin position="126"/>
        <end position="227"/>
    </location>
</feature>
<evidence type="ECO:0000256" key="5">
    <source>
        <dbReference type="ARBA" id="ARBA00023125"/>
    </source>
</evidence>
<dbReference type="PROSITE" id="PS51755">
    <property type="entry name" value="OMPR_PHOB"/>
    <property type="match status" value="1"/>
</dbReference>
<keyword evidence="2 7" id="KW-0597">Phosphoprotein</keyword>
<dbReference type="InterPro" id="IPR001867">
    <property type="entry name" value="OmpR/PhoB-type_DNA-bd"/>
</dbReference>
<keyword evidence="4" id="KW-0805">Transcription regulation</keyword>
<gene>
    <name evidence="11" type="ORF">J8TS2_12180</name>
</gene>
<evidence type="ECO:0000313" key="11">
    <source>
        <dbReference type="EMBL" id="GIN56899.1"/>
    </source>
</evidence>
<proteinExistence type="predicted"/>
<evidence type="ECO:0000259" key="10">
    <source>
        <dbReference type="PROSITE" id="PS51755"/>
    </source>
</evidence>
<keyword evidence="3" id="KW-0902">Two-component regulatory system</keyword>
<dbReference type="GO" id="GO:0003677">
    <property type="term" value="F:DNA binding"/>
    <property type="evidence" value="ECO:0007669"/>
    <property type="project" value="UniProtKB-KW"/>
</dbReference>